<accession>A0A5C8E014</accession>
<keyword evidence="1" id="KW-1133">Transmembrane helix</keyword>
<dbReference type="Proteomes" id="UP000324707">
    <property type="component" value="Unassembled WGS sequence"/>
</dbReference>
<evidence type="ECO:0000313" key="2">
    <source>
        <dbReference type="EMBL" id="TXJ30925.1"/>
    </source>
</evidence>
<comment type="caution">
    <text evidence="2">The sequence shown here is derived from an EMBL/GenBank/DDBJ whole genome shotgun (WGS) entry which is preliminary data.</text>
</comment>
<gene>
    <name evidence="2" type="ORF">EPJ69_08795</name>
</gene>
<reference evidence="2 3" key="1">
    <citation type="journal article" date="1992" name="Lakartidningen">
        <title>[Penicillin V and not amoxicillin is the first choice preparation in acute otitis].</title>
        <authorList>
            <person name="Kamme C."/>
            <person name="Lundgren K."/>
            <person name="Prellner K."/>
        </authorList>
    </citation>
    <scope>NUCLEOTIDE SEQUENCE [LARGE SCALE GENOMIC DNA]</scope>
    <source>
        <strain evidence="2 3">PC5538III-lc</strain>
    </source>
</reference>
<name>A0A5C8E014_9SPIR</name>
<evidence type="ECO:0000256" key="1">
    <source>
        <dbReference type="SAM" id="Phobius"/>
    </source>
</evidence>
<proteinExistence type="predicted"/>
<dbReference type="AlphaFoldDB" id="A0A5C8E014"/>
<organism evidence="2 3">
    <name type="scientific">Brachyspira aalborgi</name>
    <dbReference type="NCBI Taxonomy" id="29522"/>
    <lineage>
        <taxon>Bacteria</taxon>
        <taxon>Pseudomonadati</taxon>
        <taxon>Spirochaetota</taxon>
        <taxon>Spirochaetia</taxon>
        <taxon>Brachyspirales</taxon>
        <taxon>Brachyspiraceae</taxon>
        <taxon>Brachyspira</taxon>
    </lineage>
</organism>
<evidence type="ECO:0000313" key="3">
    <source>
        <dbReference type="Proteomes" id="UP000324707"/>
    </source>
</evidence>
<sequence>MKKNKLYFISFIFIKIILLILFSCKNNNLQKGILYSKSSSDLSFEASKEKAINQIYFYIANQTANLINRNDYNIIAFALKDDNLIDFEKSAIIKEYKKDDKFFTEIKINDEKLYKNVVESLEKIKKEGFIDSKIRANASIEISENAKLNAYTRQMLTQNALGRAYESLYKILIESGIDANKSSELTNKAYIIEESYSSNDYNVVIETEIEN</sequence>
<protein>
    <submittedName>
        <fullName evidence="2">Uncharacterized protein</fullName>
    </submittedName>
</protein>
<keyword evidence="1" id="KW-0812">Transmembrane</keyword>
<keyword evidence="1" id="KW-0472">Membrane</keyword>
<dbReference type="RefSeq" id="WP_147737083.1">
    <property type="nucleotide sequence ID" value="NZ_SAXX01000022.1"/>
</dbReference>
<dbReference type="EMBL" id="SAXX01000022">
    <property type="protein sequence ID" value="TXJ30925.1"/>
    <property type="molecule type" value="Genomic_DNA"/>
</dbReference>
<feature type="transmembrane region" description="Helical" evidence="1">
    <location>
        <begin position="6"/>
        <end position="24"/>
    </location>
</feature>